<keyword evidence="4" id="KW-0812">Transmembrane</keyword>
<organism evidence="17 18">
    <name type="scientific">Stylophora pistillata</name>
    <name type="common">Smooth cauliflower coral</name>
    <dbReference type="NCBI Taxonomy" id="50429"/>
    <lineage>
        <taxon>Eukaryota</taxon>
        <taxon>Metazoa</taxon>
        <taxon>Cnidaria</taxon>
        <taxon>Anthozoa</taxon>
        <taxon>Hexacorallia</taxon>
        <taxon>Scleractinia</taxon>
        <taxon>Astrocoeniina</taxon>
        <taxon>Pocilloporidae</taxon>
        <taxon>Stylophora</taxon>
    </lineage>
</organism>
<dbReference type="GO" id="GO:0005783">
    <property type="term" value="C:endoplasmic reticulum"/>
    <property type="evidence" value="ECO:0007669"/>
    <property type="project" value="TreeGrafter"/>
</dbReference>
<evidence type="ECO:0000256" key="7">
    <source>
        <dbReference type="ARBA" id="ARBA00022968"/>
    </source>
</evidence>
<evidence type="ECO:0000256" key="11">
    <source>
        <dbReference type="ARBA" id="ARBA00037942"/>
    </source>
</evidence>
<evidence type="ECO:0000256" key="4">
    <source>
        <dbReference type="ARBA" id="ARBA00022692"/>
    </source>
</evidence>
<dbReference type="Gene3D" id="3.40.50.1820">
    <property type="entry name" value="alpha/beta hydrolase"/>
    <property type="match status" value="1"/>
</dbReference>
<keyword evidence="9" id="KW-0472">Membrane</keyword>
<dbReference type="Gene3D" id="3.40.30.10">
    <property type="entry name" value="Glutaredoxin"/>
    <property type="match status" value="5"/>
</dbReference>
<dbReference type="InterPro" id="IPR029058">
    <property type="entry name" value="AB_hydrolase_fold"/>
</dbReference>
<dbReference type="Proteomes" id="UP000225706">
    <property type="component" value="Unassembled WGS sequence"/>
</dbReference>
<keyword evidence="6 17" id="KW-0378">Hydrolase</keyword>
<reference evidence="18" key="1">
    <citation type="journal article" date="2017" name="bioRxiv">
        <title>Comparative analysis of the genomes of Stylophora pistillata and Acropora digitifera provides evidence for extensive differences between species of corals.</title>
        <authorList>
            <person name="Voolstra C.R."/>
            <person name="Li Y."/>
            <person name="Liew Y.J."/>
            <person name="Baumgarten S."/>
            <person name="Zoccola D."/>
            <person name="Flot J.-F."/>
            <person name="Tambutte S."/>
            <person name="Allemand D."/>
            <person name="Aranda M."/>
        </authorList>
    </citation>
    <scope>NUCLEOTIDE SEQUENCE [LARGE SCALE GENOMIC DNA]</scope>
</reference>
<keyword evidence="18" id="KW-1185">Reference proteome</keyword>
<sequence length="900" mass="103095">MLLIYKTWCGACKALKPDFANSQEIADLSKYFVMVNVEDEEEPKEEKYRPDGRYIPRILFLSAEGEVMKEFYNENGKHKDTKYYYGKTSEIIDSMKSVLKKTKGSDVLKEMEEPARKSNPLARALKPKLADSKEFAEMSRHFVMVNTEDEEEPKGSQFVVDGEYIPRVLFLIISGMKRALKMKETGVLGKTGDTKEDKDKDKEERDPWWKPKDSEEKLSRGFGDHINWMSYEKGLKEAKESNKYMLLIIHKSWCSSCKALKPKLAKHREFGELSKKFVMVNTDDNDEPQGEQFDVDGKYVPRIFFLDPNGKVQKDLWNEGTKHKHVKYYYQDGEELLTAMKKALKIEDQSKEVSDHGWGEEIAWTSIEEGFKKAKEEKKPLMLIIHKSWCGACKVLKKKFAKSNEVAELSKQFVMVNIEDDSGKTADTFDVDGAYAPRMYFLDPFTREIMKEFHNTDKSFKDYKYAYAEPKEIADMMKKVLGREMSAGVGQDRGFGAHLKWMKLDHALKEAKISNKPIMIVLHKSWCQISQDSDGKLKKEIDNEDTSLDKTKYFYKTAEEIIKSMKKLLPETEGLDRGFGKQINWMTMEKGLEEAKKSNNEREYESHEYSTRTIETHSTENPLPAAKQSIKTDSAEGTDVSGGENHLSSSEGDNSMKGKPSEHELGHIQLSNSKPDPRRNNELVTSDIIDYREGVLPNARKTFYREAWPKNRDNEKGTVLFLHGIDLTSAVWINIGTFQILAELGHRALAVDLPGHGNSGNENIPYSRDDILGYMTNLFTALDLHKPVLVAPSKSGEYAMPLLMAYPRILRGLVAIAPSSTSQYLLKDYEKLSVPMLVLFGEKDQTMLSASSLDSLLHVPNRKVYMIRNTTHACYVDHPPTFHKLLLEFLDRLDKEDLHL</sequence>
<feature type="compositionally biased region" description="Basic and acidic residues" evidence="15">
    <location>
        <begin position="192"/>
        <end position="215"/>
    </location>
</feature>
<evidence type="ECO:0000256" key="14">
    <source>
        <dbReference type="ARBA" id="ARBA00079023"/>
    </source>
</evidence>
<evidence type="ECO:0000256" key="8">
    <source>
        <dbReference type="ARBA" id="ARBA00022989"/>
    </source>
</evidence>
<feature type="compositionally biased region" description="Basic and acidic residues" evidence="15">
    <location>
        <begin position="594"/>
        <end position="618"/>
    </location>
</feature>
<dbReference type="InterPro" id="IPR051099">
    <property type="entry name" value="AGR/TXD"/>
</dbReference>
<keyword evidence="7" id="KW-0735">Signal-anchor</keyword>
<feature type="region of interest" description="Disordered" evidence="15">
    <location>
        <begin position="594"/>
        <end position="681"/>
    </location>
</feature>
<evidence type="ECO:0000256" key="6">
    <source>
        <dbReference type="ARBA" id="ARBA00022801"/>
    </source>
</evidence>
<evidence type="ECO:0000256" key="3">
    <source>
        <dbReference type="ARBA" id="ARBA00022490"/>
    </source>
</evidence>
<gene>
    <name evidence="17" type="primary">Abhd14a</name>
    <name evidence="17" type="ORF">AWC38_SpisGene2832</name>
</gene>
<dbReference type="PANTHER" id="PTHR15337">
    <property type="entry name" value="ANTERIOR GRADIENT PROTEIN-RELATED"/>
    <property type="match status" value="1"/>
</dbReference>
<comment type="similarity">
    <text evidence="11">Belongs to the AB hydrolase superfamily. ABHD14 family.</text>
</comment>
<evidence type="ECO:0000256" key="2">
    <source>
        <dbReference type="ARBA" id="ARBA00004606"/>
    </source>
</evidence>
<dbReference type="PANTHER" id="PTHR15337:SF11">
    <property type="entry name" value="THIOREDOXIN DOMAIN-CONTAINING PROTEIN"/>
    <property type="match status" value="1"/>
</dbReference>
<dbReference type="PROSITE" id="PS00194">
    <property type="entry name" value="THIOREDOXIN_1"/>
    <property type="match status" value="2"/>
</dbReference>
<evidence type="ECO:0000259" key="16">
    <source>
        <dbReference type="PROSITE" id="PS51352"/>
    </source>
</evidence>
<dbReference type="SUPFAM" id="SSF53474">
    <property type="entry name" value="alpha/beta-Hydrolases"/>
    <property type="match status" value="1"/>
</dbReference>
<accession>A0A2B4SVA2</accession>
<name>A0A2B4SVA2_STYPI</name>
<dbReference type="EMBL" id="LSMT01000024">
    <property type="protein sequence ID" value="PFX32335.1"/>
    <property type="molecule type" value="Genomic_DNA"/>
</dbReference>
<dbReference type="GO" id="GO:0016787">
    <property type="term" value="F:hydrolase activity"/>
    <property type="evidence" value="ECO:0007669"/>
    <property type="project" value="UniProtKB-KW"/>
</dbReference>
<evidence type="ECO:0000256" key="5">
    <source>
        <dbReference type="ARBA" id="ARBA00022729"/>
    </source>
</evidence>
<dbReference type="InterPro" id="IPR036249">
    <property type="entry name" value="Thioredoxin-like_sf"/>
</dbReference>
<dbReference type="Pfam" id="PF00561">
    <property type="entry name" value="Abhydrolase_1"/>
    <property type="match status" value="1"/>
</dbReference>
<dbReference type="GO" id="GO:0016020">
    <property type="term" value="C:membrane"/>
    <property type="evidence" value="ECO:0007669"/>
    <property type="project" value="UniProtKB-SubCell"/>
</dbReference>
<dbReference type="PROSITE" id="PS51352">
    <property type="entry name" value="THIOREDOXIN_2"/>
    <property type="match status" value="1"/>
</dbReference>
<keyword evidence="5" id="KW-0732">Signal</keyword>
<keyword evidence="10" id="KW-0325">Glycoprotein</keyword>
<feature type="domain" description="Thioredoxin" evidence="16">
    <location>
        <begin position="186"/>
        <end position="345"/>
    </location>
</feature>
<feature type="compositionally biased region" description="Basic and acidic residues" evidence="15">
    <location>
        <begin position="654"/>
        <end position="666"/>
    </location>
</feature>
<dbReference type="Pfam" id="PF13899">
    <property type="entry name" value="Thioredoxin_7"/>
    <property type="match status" value="3"/>
</dbReference>
<dbReference type="AlphaFoldDB" id="A0A2B4SVA2"/>
<comment type="subcellular location">
    <subcellularLocation>
        <location evidence="1">Cytoplasm</location>
    </subcellularLocation>
    <subcellularLocation>
        <location evidence="2">Membrane</location>
        <topology evidence="2">Single-pass type II membrane protein</topology>
    </subcellularLocation>
</comment>
<dbReference type="SUPFAM" id="SSF52833">
    <property type="entry name" value="Thioredoxin-like"/>
    <property type="match status" value="4"/>
</dbReference>
<dbReference type="InterPro" id="IPR000073">
    <property type="entry name" value="AB_hydrolase_1"/>
</dbReference>
<keyword evidence="3" id="KW-0963">Cytoplasm</keyword>
<dbReference type="OrthoDB" id="262308at2759"/>
<evidence type="ECO:0000313" key="17">
    <source>
        <dbReference type="EMBL" id="PFX32335.1"/>
    </source>
</evidence>
<dbReference type="InterPro" id="IPR013766">
    <property type="entry name" value="Thioredoxin_domain"/>
</dbReference>
<dbReference type="STRING" id="50429.A0A2B4SVA2"/>
<keyword evidence="8" id="KW-1133">Transmembrane helix</keyword>
<evidence type="ECO:0000256" key="1">
    <source>
        <dbReference type="ARBA" id="ARBA00004496"/>
    </source>
</evidence>
<evidence type="ECO:0000256" key="13">
    <source>
        <dbReference type="ARBA" id="ARBA00073591"/>
    </source>
</evidence>
<evidence type="ECO:0000256" key="9">
    <source>
        <dbReference type="ARBA" id="ARBA00023136"/>
    </source>
</evidence>
<evidence type="ECO:0000256" key="15">
    <source>
        <dbReference type="SAM" id="MobiDB-lite"/>
    </source>
</evidence>
<comment type="function">
    <text evidence="12">Possible role in granule neuron development.</text>
</comment>
<comment type="caution">
    <text evidence="17">The sequence shown here is derived from an EMBL/GenBank/DDBJ whole genome shotgun (WGS) entry which is preliminary data.</text>
</comment>
<feature type="region of interest" description="Disordered" evidence="15">
    <location>
        <begin position="189"/>
        <end position="215"/>
    </location>
</feature>
<proteinExistence type="inferred from homology"/>
<evidence type="ECO:0000256" key="12">
    <source>
        <dbReference type="ARBA" id="ARBA00056841"/>
    </source>
</evidence>
<protein>
    <recommendedName>
        <fullName evidence="13">Protein ABHD14A</fullName>
    </recommendedName>
    <alternativeName>
        <fullName evidence="14">Alpha/beta hydrolase domain-containing protein 14A</fullName>
    </alternativeName>
</protein>
<dbReference type="InterPro" id="IPR017937">
    <property type="entry name" value="Thioredoxin_CS"/>
</dbReference>
<evidence type="ECO:0000256" key="10">
    <source>
        <dbReference type="ARBA" id="ARBA00023180"/>
    </source>
</evidence>
<dbReference type="FunFam" id="3.40.50.1820:FF:000093">
    <property type="entry name" value="protein ABHD14A isoform X1"/>
    <property type="match status" value="1"/>
</dbReference>
<evidence type="ECO:0000313" key="18">
    <source>
        <dbReference type="Proteomes" id="UP000225706"/>
    </source>
</evidence>